<evidence type="ECO:0000313" key="3">
    <source>
        <dbReference type="EMBL" id="SCU85225.1"/>
    </source>
</evidence>
<dbReference type="OrthoDB" id="4088875at2759"/>
<evidence type="ECO:0000256" key="2">
    <source>
        <dbReference type="SAM" id="Phobius"/>
    </source>
</evidence>
<gene>
    <name evidence="3" type="ORF">LANO_0C03708G</name>
</gene>
<name>A0A1G4J5W9_9SACH</name>
<keyword evidence="2" id="KW-1133">Transmembrane helix</keyword>
<organism evidence="3 4">
    <name type="scientific">Lachancea nothofagi CBS 11611</name>
    <dbReference type="NCBI Taxonomy" id="1266666"/>
    <lineage>
        <taxon>Eukaryota</taxon>
        <taxon>Fungi</taxon>
        <taxon>Dikarya</taxon>
        <taxon>Ascomycota</taxon>
        <taxon>Saccharomycotina</taxon>
        <taxon>Saccharomycetes</taxon>
        <taxon>Saccharomycetales</taxon>
        <taxon>Saccharomycetaceae</taxon>
        <taxon>Lachancea</taxon>
    </lineage>
</organism>
<sequence>MYISGPTHTVNIMPATGARLLPRASDSTSTDNDYCYGLSCGNEWVWARWILFVFFLLAIAALALTAVKVNGKRLRLGQRPIVGTSWFTPPTYRQSERQYRSTTQDYVPVYTETANANDMGYYDNQGIFHLNSKAENMDPPPPLDSREISVNPQAPAAAITRDNESVRSHSIDFSRDFHQYYRGTAAGQSDTGFDGNSSTTPPQGVPDPNFTFSEMQQVPERPQKASQHRT</sequence>
<dbReference type="Pfam" id="PF12273">
    <property type="entry name" value="RCR"/>
    <property type="match status" value="1"/>
</dbReference>
<evidence type="ECO:0000313" key="4">
    <source>
        <dbReference type="Proteomes" id="UP000189911"/>
    </source>
</evidence>
<protein>
    <submittedName>
        <fullName evidence="3">LANO_0C03708g1_1</fullName>
    </submittedName>
</protein>
<dbReference type="PANTHER" id="PTHR28187:SF1">
    <property type="entry name" value="PROTEIN RCR1-RELATED"/>
    <property type="match status" value="1"/>
</dbReference>
<keyword evidence="2" id="KW-0812">Transmembrane</keyword>
<feature type="transmembrane region" description="Helical" evidence="2">
    <location>
        <begin position="46"/>
        <end position="67"/>
    </location>
</feature>
<dbReference type="GO" id="GO:0016192">
    <property type="term" value="P:vesicle-mediated transport"/>
    <property type="evidence" value="ECO:0007669"/>
    <property type="project" value="TreeGrafter"/>
</dbReference>
<dbReference type="Proteomes" id="UP000189911">
    <property type="component" value="Chromosome C"/>
</dbReference>
<evidence type="ECO:0000256" key="1">
    <source>
        <dbReference type="SAM" id="MobiDB-lite"/>
    </source>
</evidence>
<dbReference type="InterPro" id="IPR020999">
    <property type="entry name" value="Chitin_synth_reg_RCR"/>
</dbReference>
<dbReference type="EMBL" id="LT598446">
    <property type="protein sequence ID" value="SCU85225.1"/>
    <property type="molecule type" value="Genomic_DNA"/>
</dbReference>
<keyword evidence="2" id="KW-0472">Membrane</keyword>
<keyword evidence="4" id="KW-1185">Reference proteome</keyword>
<accession>A0A1G4J5W9</accession>
<proteinExistence type="predicted"/>
<feature type="region of interest" description="Disordered" evidence="1">
    <location>
        <begin position="185"/>
        <end position="230"/>
    </location>
</feature>
<feature type="compositionally biased region" description="Polar residues" evidence="1">
    <location>
        <begin position="186"/>
        <end position="202"/>
    </location>
</feature>
<reference evidence="4" key="1">
    <citation type="submission" date="2016-03" db="EMBL/GenBank/DDBJ databases">
        <authorList>
            <person name="Devillers Hugo."/>
        </authorList>
    </citation>
    <scope>NUCLEOTIDE SEQUENCE [LARGE SCALE GENOMIC DNA]</scope>
</reference>
<dbReference type="PANTHER" id="PTHR28187">
    <property type="entry name" value="PROTEIN RCR1-RELATED"/>
    <property type="match status" value="1"/>
</dbReference>
<dbReference type="AlphaFoldDB" id="A0A1G4J5W9"/>